<accession>A0A268A9C9</accession>
<proteinExistence type="predicted"/>
<evidence type="ECO:0008006" key="3">
    <source>
        <dbReference type="Google" id="ProtNLM"/>
    </source>
</evidence>
<dbReference type="OrthoDB" id="2454203at2"/>
<dbReference type="AlphaFoldDB" id="A0A268A9C9"/>
<name>A0A268A9C9_9BACI</name>
<evidence type="ECO:0000313" key="2">
    <source>
        <dbReference type="Proteomes" id="UP000216013"/>
    </source>
</evidence>
<protein>
    <recommendedName>
        <fullName evidence="3">DUF4440 domain-containing protein</fullName>
    </recommendedName>
</protein>
<dbReference type="RefSeq" id="WP_095233038.1">
    <property type="nucleotide sequence ID" value="NZ_NPBK01000011.1"/>
</dbReference>
<comment type="caution">
    <text evidence="1">The sequence shown here is derived from an EMBL/GenBank/DDBJ whole genome shotgun (WGS) entry which is preliminary data.</text>
</comment>
<reference evidence="1 2" key="1">
    <citation type="submission" date="2017-07" db="EMBL/GenBank/DDBJ databases">
        <title>Isolation and whole genome analysis of endospore-forming bacteria from heroin.</title>
        <authorList>
            <person name="Kalinowski J."/>
            <person name="Ahrens B."/>
            <person name="Al-Dilaimi A."/>
            <person name="Winkler A."/>
            <person name="Wibberg D."/>
            <person name="Schleenbecker U."/>
            <person name="Ruckert C."/>
            <person name="Wolfel R."/>
            <person name="Grass G."/>
        </authorList>
    </citation>
    <scope>NUCLEOTIDE SEQUENCE [LARGE SCALE GENOMIC DNA]</scope>
    <source>
        <strain evidence="1 2">7528</strain>
    </source>
</reference>
<gene>
    <name evidence="1" type="ORF">CHH64_12575</name>
</gene>
<organism evidence="1 2">
    <name type="scientific">Terribacillus saccharophilus</name>
    <dbReference type="NCBI Taxonomy" id="361277"/>
    <lineage>
        <taxon>Bacteria</taxon>
        <taxon>Bacillati</taxon>
        <taxon>Bacillota</taxon>
        <taxon>Bacilli</taxon>
        <taxon>Bacillales</taxon>
        <taxon>Bacillaceae</taxon>
        <taxon>Terribacillus</taxon>
    </lineage>
</organism>
<dbReference type="EMBL" id="NPBV01000021">
    <property type="protein sequence ID" value="PAD20731.1"/>
    <property type="molecule type" value="Genomic_DNA"/>
</dbReference>
<sequence length="134" mass="15684">MEDFPTFLNRYLSKWKATELEFMEKVIDDAFQGIEVREGITSTHGKEASVTGWSQAFIYFKDKDMEWILYPISILPLNENEFMAIIRATMTLEGKLIDTSNLFFQTFTCKNGEWKLIRTYEETGVSNSEYLFSD</sequence>
<dbReference type="Proteomes" id="UP000216013">
    <property type="component" value="Unassembled WGS sequence"/>
</dbReference>
<dbReference type="InterPro" id="IPR032710">
    <property type="entry name" value="NTF2-like_dom_sf"/>
</dbReference>
<evidence type="ECO:0000313" key="1">
    <source>
        <dbReference type="EMBL" id="PAD20731.1"/>
    </source>
</evidence>
<dbReference type="SUPFAM" id="SSF54427">
    <property type="entry name" value="NTF2-like"/>
    <property type="match status" value="1"/>
</dbReference>